<dbReference type="InterPro" id="IPR036291">
    <property type="entry name" value="NAD(P)-bd_dom_sf"/>
</dbReference>
<gene>
    <name evidence="1" type="ORF">SAMN05444273_105342</name>
</gene>
<name>A0A1M5B6V4_9RHOB</name>
<dbReference type="AlphaFoldDB" id="A0A1M5B6V4"/>
<proteinExistence type="predicted"/>
<dbReference type="Proteomes" id="UP000184144">
    <property type="component" value="Unassembled WGS sequence"/>
</dbReference>
<evidence type="ECO:0000313" key="2">
    <source>
        <dbReference type="Proteomes" id="UP000184144"/>
    </source>
</evidence>
<dbReference type="EMBL" id="FQUV01000005">
    <property type="protein sequence ID" value="SHF38146.1"/>
    <property type="molecule type" value="Genomic_DNA"/>
</dbReference>
<accession>A0A1M5B6V4</accession>
<dbReference type="STRING" id="1486859.SAMN05444273_105342"/>
<dbReference type="RefSeq" id="WP_073144282.1">
    <property type="nucleotide sequence ID" value="NZ_FQUV01000005.1"/>
</dbReference>
<dbReference type="Gene3D" id="3.40.50.720">
    <property type="entry name" value="NAD(P)-binding Rossmann-like Domain"/>
    <property type="match status" value="1"/>
</dbReference>
<reference evidence="2" key="1">
    <citation type="submission" date="2016-11" db="EMBL/GenBank/DDBJ databases">
        <authorList>
            <person name="Varghese N."/>
            <person name="Submissions S."/>
        </authorList>
    </citation>
    <scope>NUCLEOTIDE SEQUENCE [LARGE SCALE GENOMIC DNA]</scope>
    <source>
        <strain evidence="2">DSM 100566</strain>
    </source>
</reference>
<sequence>MTKTVLILGANGRFGRNAAAAFSWANWNVIRFDRATDALPDAAWGADIIVNAWNPAYPDWAKLVPQLTKQIIDTAKDTGATVLIPGNLYNYGADMPAELNEATQHRPTGPLGEIRETMERAYKDAGVRTIVLRAGDFIDTSASGNWYDKVITAKLRKRFVDYPGDLDTPHSWAFLHDLADAAVMLAEQADDLPDFFDINFPGYTLTARELHHALEQVTERQLALRQMPWWPLLAAKPFWPMAKPLLETRYLWNTPHSVKSKRFADLLPDFVPTPLHDAIAASLQGNVDPDRIVPRLSGTLRRPFNFCCPYSKAT</sequence>
<evidence type="ECO:0000313" key="1">
    <source>
        <dbReference type="EMBL" id="SHF38146.1"/>
    </source>
</evidence>
<keyword evidence="2" id="KW-1185">Reference proteome</keyword>
<protein>
    <submittedName>
        <fullName evidence="1">dTDP-4-dehydrorhamnose reductase</fullName>
    </submittedName>
</protein>
<dbReference type="OrthoDB" id="7170465at2"/>
<organism evidence="1 2">
    <name type="scientific">Litoreibacter ascidiaceicola</name>
    <dbReference type="NCBI Taxonomy" id="1486859"/>
    <lineage>
        <taxon>Bacteria</taxon>
        <taxon>Pseudomonadati</taxon>
        <taxon>Pseudomonadota</taxon>
        <taxon>Alphaproteobacteria</taxon>
        <taxon>Rhodobacterales</taxon>
        <taxon>Roseobacteraceae</taxon>
        <taxon>Litoreibacter</taxon>
    </lineage>
</organism>
<dbReference type="SUPFAM" id="SSF51735">
    <property type="entry name" value="NAD(P)-binding Rossmann-fold domains"/>
    <property type="match status" value="1"/>
</dbReference>